<evidence type="ECO:0000313" key="1">
    <source>
        <dbReference type="EMBL" id="KAI4314432.1"/>
    </source>
</evidence>
<sequence length="502" mass="56342">MQMEKAEANPGGAAASNHVLIFPCPLQGHVNAMLKLAELLALSDLHVTFLNSDYIHYRLMTFSDLQTRIPATYPKFQFKTISDGLPPQHPRSGDKTIEMLNSFTSHCKTHLREILVSDDVLSENCKKPRVNCIIGDGMLGSLTADIGDELGMPVIHFRTISASCFWANFSLPKFYESGQLPIRGEEDMDRILGDLEGMENLVRCRDLPSFCRESERDESNGSLSTLIFETQQSLRARALILNTFEDLEGPVLSHIRLRFPKAYTLGPLHAHLNSRISKASKTTSSKQSSTTTNTLWEVDRSCMTWLDAQPPKSVLYVSFGSIAWISRQQLLEIWHGLVNSNKRFLWVIRPDMVVGKDADGDTPVELLEGTKERGFMVGWAPQEEVLAHQAVAGFMTHSGWNSTLESIVAGVPMICWPFFGDQQINSRFVSHVWKLGMDMKDVSDRKVLEKMINDLMVDNREEFTKSTDEIANLAMKAVREGGSSYSNLDTLIEYIKSTSEGK</sequence>
<dbReference type="Proteomes" id="UP000828941">
    <property type="component" value="Chromosome 11"/>
</dbReference>
<proteinExistence type="predicted"/>
<keyword evidence="2" id="KW-1185">Reference proteome</keyword>
<dbReference type="EMBL" id="CM039436">
    <property type="protein sequence ID" value="KAI4314432.1"/>
    <property type="molecule type" value="Genomic_DNA"/>
</dbReference>
<comment type="caution">
    <text evidence="1">The sequence shown here is derived from an EMBL/GenBank/DDBJ whole genome shotgun (WGS) entry which is preliminary data.</text>
</comment>
<name>A0ACB9LSL8_BAUVA</name>
<reference evidence="1 2" key="1">
    <citation type="journal article" date="2022" name="DNA Res.">
        <title>Chromosomal-level genome assembly of the orchid tree Bauhinia variegata (Leguminosae; Cercidoideae) supports the allotetraploid origin hypothesis of Bauhinia.</title>
        <authorList>
            <person name="Zhong Y."/>
            <person name="Chen Y."/>
            <person name="Zheng D."/>
            <person name="Pang J."/>
            <person name="Liu Y."/>
            <person name="Luo S."/>
            <person name="Meng S."/>
            <person name="Qian L."/>
            <person name="Wei D."/>
            <person name="Dai S."/>
            <person name="Zhou R."/>
        </authorList>
    </citation>
    <scope>NUCLEOTIDE SEQUENCE [LARGE SCALE GENOMIC DNA]</scope>
    <source>
        <strain evidence="1">BV-YZ2020</strain>
    </source>
</reference>
<evidence type="ECO:0000313" key="2">
    <source>
        <dbReference type="Proteomes" id="UP000828941"/>
    </source>
</evidence>
<organism evidence="1 2">
    <name type="scientific">Bauhinia variegata</name>
    <name type="common">Purple orchid tree</name>
    <name type="synonym">Phanera variegata</name>
    <dbReference type="NCBI Taxonomy" id="167791"/>
    <lineage>
        <taxon>Eukaryota</taxon>
        <taxon>Viridiplantae</taxon>
        <taxon>Streptophyta</taxon>
        <taxon>Embryophyta</taxon>
        <taxon>Tracheophyta</taxon>
        <taxon>Spermatophyta</taxon>
        <taxon>Magnoliopsida</taxon>
        <taxon>eudicotyledons</taxon>
        <taxon>Gunneridae</taxon>
        <taxon>Pentapetalae</taxon>
        <taxon>rosids</taxon>
        <taxon>fabids</taxon>
        <taxon>Fabales</taxon>
        <taxon>Fabaceae</taxon>
        <taxon>Cercidoideae</taxon>
        <taxon>Cercideae</taxon>
        <taxon>Bauhiniinae</taxon>
        <taxon>Bauhinia</taxon>
    </lineage>
</organism>
<protein>
    <submittedName>
        <fullName evidence="1">Uncharacterized protein</fullName>
    </submittedName>
</protein>
<gene>
    <name evidence="1" type="ORF">L6164_027342</name>
</gene>
<accession>A0ACB9LSL8</accession>